<accession>A0A1F5XHW2</accession>
<proteinExistence type="predicted"/>
<comment type="caution">
    <text evidence="1">The sequence shown here is derived from an EMBL/GenBank/DDBJ whole genome shotgun (WGS) entry which is preliminary data.</text>
</comment>
<dbReference type="AlphaFoldDB" id="A0A1F5XHW2"/>
<name>A0A1F5XHW2_9BACT</name>
<reference evidence="1 2" key="1">
    <citation type="journal article" date="2016" name="Nat. Commun.">
        <title>Thousands of microbial genomes shed light on interconnected biogeochemical processes in an aquifer system.</title>
        <authorList>
            <person name="Anantharaman K."/>
            <person name="Brown C.T."/>
            <person name="Hug L.A."/>
            <person name="Sharon I."/>
            <person name="Castelle C.J."/>
            <person name="Probst A.J."/>
            <person name="Thomas B.C."/>
            <person name="Singh A."/>
            <person name="Wilkins M.J."/>
            <person name="Karaoz U."/>
            <person name="Brodie E.L."/>
            <person name="Williams K.H."/>
            <person name="Hubbard S.S."/>
            <person name="Banfield J.F."/>
        </authorList>
    </citation>
    <scope>NUCLEOTIDE SEQUENCE [LARGE SCALE GENOMIC DNA]</scope>
</reference>
<dbReference type="EMBL" id="MFIF01000005">
    <property type="protein sequence ID" value="OGF87522.1"/>
    <property type="molecule type" value="Genomic_DNA"/>
</dbReference>
<gene>
    <name evidence="1" type="ORF">A3B19_02995</name>
</gene>
<evidence type="ECO:0000313" key="2">
    <source>
        <dbReference type="Proteomes" id="UP000177346"/>
    </source>
</evidence>
<evidence type="ECO:0000313" key="1">
    <source>
        <dbReference type="EMBL" id="OGF87522.1"/>
    </source>
</evidence>
<organism evidence="1 2">
    <name type="scientific">Candidatus Giovannonibacteria bacterium RIFCSPLOWO2_01_FULL_46_32</name>
    <dbReference type="NCBI Taxonomy" id="1798353"/>
    <lineage>
        <taxon>Bacteria</taxon>
        <taxon>Candidatus Giovannoniibacteriota</taxon>
    </lineage>
</organism>
<dbReference type="Proteomes" id="UP000177346">
    <property type="component" value="Unassembled WGS sequence"/>
</dbReference>
<sequence length="68" mass="8062">MTITIPRKLIQNDDIVIVPKKEYEKLFRFWSSAEPITRREKKAIEKGLREIRDGKFFISREVKKGLGL</sequence>
<protein>
    <submittedName>
        <fullName evidence="1">Uncharacterized protein</fullName>
    </submittedName>
</protein>